<gene>
    <name evidence="2" type="ORF">CRG98_042627</name>
</gene>
<protein>
    <submittedName>
        <fullName evidence="2">Uncharacterized protein</fullName>
    </submittedName>
</protein>
<dbReference type="Proteomes" id="UP000233551">
    <property type="component" value="Unassembled WGS sequence"/>
</dbReference>
<name>A0A2I0HZ47_PUNGR</name>
<keyword evidence="3" id="KW-1185">Reference proteome</keyword>
<evidence type="ECO:0000256" key="1">
    <source>
        <dbReference type="SAM" id="MobiDB-lite"/>
    </source>
</evidence>
<feature type="compositionally biased region" description="Basic and acidic residues" evidence="1">
    <location>
        <begin position="1"/>
        <end position="18"/>
    </location>
</feature>
<proteinExistence type="predicted"/>
<accession>A0A2I0HZ47</accession>
<comment type="caution">
    <text evidence="2">The sequence shown here is derived from an EMBL/GenBank/DDBJ whole genome shotgun (WGS) entry which is preliminary data.</text>
</comment>
<evidence type="ECO:0000313" key="2">
    <source>
        <dbReference type="EMBL" id="PKI36982.1"/>
    </source>
</evidence>
<dbReference type="AlphaFoldDB" id="A0A2I0HZ47"/>
<sequence length="93" mass="10550">MPDNRVGSDRPPEGETTRKRTWAGLGVGPEWAKLPGWACKRTNWAEARFRPIFWENRRYPRFGRSGPVGIAGSRRALPGLPELPESLSFFLIN</sequence>
<feature type="region of interest" description="Disordered" evidence="1">
    <location>
        <begin position="1"/>
        <end position="21"/>
    </location>
</feature>
<reference evidence="2 3" key="1">
    <citation type="submission" date="2017-11" db="EMBL/GenBank/DDBJ databases">
        <title>De-novo sequencing of pomegranate (Punica granatum L.) genome.</title>
        <authorList>
            <person name="Akparov Z."/>
            <person name="Amiraslanov A."/>
            <person name="Hajiyeva S."/>
            <person name="Abbasov M."/>
            <person name="Kaur K."/>
            <person name="Hamwieh A."/>
            <person name="Solovyev V."/>
            <person name="Salamov A."/>
            <person name="Braich B."/>
            <person name="Kosarev P."/>
            <person name="Mahmoud A."/>
            <person name="Hajiyev E."/>
            <person name="Babayeva S."/>
            <person name="Izzatullayeva V."/>
            <person name="Mammadov A."/>
            <person name="Mammadov A."/>
            <person name="Sharifova S."/>
            <person name="Ojaghi J."/>
            <person name="Eynullazada K."/>
            <person name="Bayramov B."/>
            <person name="Abdulazimova A."/>
            <person name="Shahmuradov I."/>
        </authorList>
    </citation>
    <scope>NUCLEOTIDE SEQUENCE [LARGE SCALE GENOMIC DNA]</scope>
    <source>
        <strain evidence="3">cv. AG2017</strain>
        <tissue evidence="2">Leaf</tissue>
    </source>
</reference>
<evidence type="ECO:0000313" key="3">
    <source>
        <dbReference type="Proteomes" id="UP000233551"/>
    </source>
</evidence>
<dbReference type="EMBL" id="PGOL01004625">
    <property type="protein sequence ID" value="PKI36982.1"/>
    <property type="molecule type" value="Genomic_DNA"/>
</dbReference>
<organism evidence="2 3">
    <name type="scientific">Punica granatum</name>
    <name type="common">Pomegranate</name>
    <dbReference type="NCBI Taxonomy" id="22663"/>
    <lineage>
        <taxon>Eukaryota</taxon>
        <taxon>Viridiplantae</taxon>
        <taxon>Streptophyta</taxon>
        <taxon>Embryophyta</taxon>
        <taxon>Tracheophyta</taxon>
        <taxon>Spermatophyta</taxon>
        <taxon>Magnoliopsida</taxon>
        <taxon>eudicotyledons</taxon>
        <taxon>Gunneridae</taxon>
        <taxon>Pentapetalae</taxon>
        <taxon>rosids</taxon>
        <taxon>malvids</taxon>
        <taxon>Myrtales</taxon>
        <taxon>Lythraceae</taxon>
        <taxon>Punica</taxon>
    </lineage>
</organism>